<reference evidence="2 3" key="1">
    <citation type="submission" date="2011-11" db="EMBL/GenBank/DDBJ databases">
        <title>Complete sequence of Granulicella mallensis MP5ACTX8.</title>
        <authorList>
            <consortium name="US DOE Joint Genome Institute"/>
            <person name="Lucas S."/>
            <person name="Copeland A."/>
            <person name="Lapidus A."/>
            <person name="Cheng J.-F."/>
            <person name="Goodwin L."/>
            <person name="Pitluck S."/>
            <person name="Peters L."/>
            <person name="Lu M."/>
            <person name="Detter J.C."/>
            <person name="Han C."/>
            <person name="Tapia R."/>
            <person name="Land M."/>
            <person name="Hauser L."/>
            <person name="Kyrpides N."/>
            <person name="Ivanova N."/>
            <person name="Mikhailova N."/>
            <person name="Pagani I."/>
            <person name="Rawat S."/>
            <person name="Mannisto M."/>
            <person name="Haggblom M."/>
            <person name="Woyke T."/>
        </authorList>
    </citation>
    <scope>NUCLEOTIDE SEQUENCE [LARGE SCALE GENOMIC DNA]</scope>
    <source>
        <strain evidence="3">ATCC BAA-1857 / DSM 23137 / MP5ACTX8</strain>
    </source>
</reference>
<protein>
    <recommendedName>
        <fullName evidence="1">T6SS immunity protein Tdi1 C-terminal domain-containing protein</fullName>
    </recommendedName>
</protein>
<dbReference type="eggNOG" id="COG5620">
    <property type="taxonomic scope" value="Bacteria"/>
</dbReference>
<dbReference type="KEGG" id="gma:AciX8_1297"/>
<evidence type="ECO:0000313" key="2">
    <source>
        <dbReference type="EMBL" id="AEU35640.1"/>
    </source>
</evidence>
<accession>G8NYY8</accession>
<name>G8NYY8_GRAMM</name>
<dbReference type="Proteomes" id="UP000007113">
    <property type="component" value="Chromosome"/>
</dbReference>
<feature type="domain" description="T6SS immunity protein Tdi1 C-terminal" evidence="1">
    <location>
        <begin position="67"/>
        <end position="140"/>
    </location>
</feature>
<evidence type="ECO:0000313" key="3">
    <source>
        <dbReference type="Proteomes" id="UP000007113"/>
    </source>
</evidence>
<dbReference type="EMBL" id="CP003130">
    <property type="protein sequence ID" value="AEU35640.1"/>
    <property type="molecule type" value="Genomic_DNA"/>
</dbReference>
<dbReference type="InterPro" id="IPR015002">
    <property type="entry name" value="T6SS_Tdi1_C"/>
</dbReference>
<keyword evidence="3" id="KW-1185">Reference proteome</keyword>
<evidence type="ECO:0000259" key="1">
    <source>
        <dbReference type="Pfam" id="PF08906"/>
    </source>
</evidence>
<proteinExistence type="predicted"/>
<dbReference type="RefSeq" id="WP_014264520.1">
    <property type="nucleotide sequence ID" value="NC_016631.1"/>
</dbReference>
<dbReference type="STRING" id="682795.AciX8_1297"/>
<gene>
    <name evidence="2" type="ordered locus">AciX8_1297</name>
</gene>
<dbReference type="Pfam" id="PF08906">
    <property type="entry name" value="T6SS_Tdi1_C"/>
    <property type="match status" value="1"/>
</dbReference>
<dbReference type="AlphaFoldDB" id="G8NYY8"/>
<organism evidence="2 3">
    <name type="scientific">Granulicella mallensis (strain ATCC BAA-1857 / DSM 23137 / MP5ACTX8)</name>
    <dbReference type="NCBI Taxonomy" id="682795"/>
    <lineage>
        <taxon>Bacteria</taxon>
        <taxon>Pseudomonadati</taxon>
        <taxon>Acidobacteriota</taxon>
        <taxon>Terriglobia</taxon>
        <taxon>Terriglobales</taxon>
        <taxon>Acidobacteriaceae</taxon>
        <taxon>Granulicella</taxon>
    </lineage>
</organism>
<sequence length="161" mass="18161">MALMNIQDYLIDQNEKDWSELLSGWSDVLPLSFTLWLVNRFGDVFTVFEDGSVHMLDLGVGVIKRVADNRDHFAIQLDEEENASNWFMIQLVDGCVAAGLKLEPNQCYGYKIPPILGGKYTIENVVPLNLSEHYSFLAGIYRQTKALADGTSVKMKIVMPE</sequence>
<dbReference type="HOGENOM" id="CLU_112036_0_0_0"/>